<feature type="chain" id="PRO_5046963472" evidence="2">
    <location>
        <begin position="18"/>
        <end position="313"/>
    </location>
</feature>
<feature type="compositionally biased region" description="Basic residues" evidence="1">
    <location>
        <begin position="229"/>
        <end position="250"/>
    </location>
</feature>
<organism evidence="3 4">
    <name type="scientific">Iphiclides podalirius</name>
    <name type="common">scarce swallowtail</name>
    <dbReference type="NCBI Taxonomy" id="110791"/>
    <lineage>
        <taxon>Eukaryota</taxon>
        <taxon>Metazoa</taxon>
        <taxon>Ecdysozoa</taxon>
        <taxon>Arthropoda</taxon>
        <taxon>Hexapoda</taxon>
        <taxon>Insecta</taxon>
        <taxon>Pterygota</taxon>
        <taxon>Neoptera</taxon>
        <taxon>Endopterygota</taxon>
        <taxon>Lepidoptera</taxon>
        <taxon>Glossata</taxon>
        <taxon>Ditrysia</taxon>
        <taxon>Papilionoidea</taxon>
        <taxon>Papilionidae</taxon>
        <taxon>Papilioninae</taxon>
        <taxon>Iphiclides</taxon>
    </lineage>
</organism>
<dbReference type="EMBL" id="OW152840">
    <property type="protein sequence ID" value="CAH2061975.1"/>
    <property type="molecule type" value="Genomic_DNA"/>
</dbReference>
<keyword evidence="2" id="KW-0732">Signal</keyword>
<feature type="signal peptide" evidence="2">
    <location>
        <begin position="1"/>
        <end position="17"/>
    </location>
</feature>
<reference evidence="3" key="1">
    <citation type="submission" date="2022-03" db="EMBL/GenBank/DDBJ databases">
        <authorList>
            <person name="Martin H S."/>
        </authorList>
    </citation>
    <scope>NUCLEOTIDE SEQUENCE</scope>
</reference>
<feature type="non-terminal residue" evidence="3">
    <location>
        <position position="313"/>
    </location>
</feature>
<protein>
    <submittedName>
        <fullName evidence="3">Uncharacterized protein</fullName>
    </submittedName>
</protein>
<evidence type="ECO:0000313" key="4">
    <source>
        <dbReference type="Proteomes" id="UP000837857"/>
    </source>
</evidence>
<evidence type="ECO:0000256" key="1">
    <source>
        <dbReference type="SAM" id="MobiDB-lite"/>
    </source>
</evidence>
<evidence type="ECO:0000256" key="2">
    <source>
        <dbReference type="SAM" id="SignalP"/>
    </source>
</evidence>
<evidence type="ECO:0000313" key="3">
    <source>
        <dbReference type="EMBL" id="CAH2061975.1"/>
    </source>
</evidence>
<keyword evidence="4" id="KW-1185">Reference proteome</keyword>
<gene>
    <name evidence="3" type="ORF">IPOD504_LOCUS11607</name>
</gene>
<feature type="region of interest" description="Disordered" evidence="1">
    <location>
        <begin position="214"/>
        <end position="250"/>
    </location>
</feature>
<proteinExistence type="predicted"/>
<sequence>MEQLLVILLCGLAASKAPPPLDGCMTIEGTRVCLVTKPDGTPQFSLTKIPPPLDGCMTIEGHRVCLINKPGGSTEYSVTKEGTIRVPPAPDGCMYIEGHRVCLIDKPGGSAKFSVTKIPPPLDGCMMIEGHRVCLINRPDGSAKYSITKEGTTRINYRGSKKLLHKKEMQVPSPLDGCMNIEGSRVCIVNKPDGSTEYSIAKAGEIRHRASKKHTISKLEKKGMQAPSGHKKNTITKVHKKKMQGKPRGLHKNTIRKLHEKRMQYPWVTWQYVRTNENRSRFEQPERQDEFENVKYLRLETDEYILSFREGDL</sequence>
<name>A0ABN8IPH4_9NEOP</name>
<dbReference type="Proteomes" id="UP000837857">
    <property type="component" value="Chromosome 28"/>
</dbReference>
<accession>A0ABN8IPH4</accession>